<dbReference type="PRINTS" id="PR00722">
    <property type="entry name" value="CHYMOTRYPSIN"/>
</dbReference>
<reference evidence="19" key="3">
    <citation type="submission" date="2025-09" db="UniProtKB">
        <authorList>
            <consortium name="Ensembl"/>
        </authorList>
    </citation>
    <scope>IDENTIFICATION</scope>
    <source>
        <strain evidence="19">Glennie</strain>
    </source>
</reference>
<dbReference type="InterPro" id="IPR001254">
    <property type="entry name" value="Trypsin_dom"/>
</dbReference>
<dbReference type="InterPro" id="IPR033116">
    <property type="entry name" value="TRYPSIN_SER"/>
</dbReference>
<accession>F6W0D1</accession>
<reference evidence="19" key="2">
    <citation type="submission" date="2025-08" db="UniProtKB">
        <authorList>
            <consortium name="Ensembl"/>
        </authorList>
    </citation>
    <scope>IDENTIFICATION</scope>
    <source>
        <strain evidence="19">Glennie</strain>
    </source>
</reference>
<dbReference type="Ensembl" id="ENSOANT00000023869.3">
    <property type="protein sequence ID" value="ENSOANP00000023865.3"/>
    <property type="gene ID" value="ENSOANG00000009191.3"/>
</dbReference>
<dbReference type="eggNOG" id="KOG3627">
    <property type="taxonomic scope" value="Eukaryota"/>
</dbReference>
<evidence type="ECO:0000256" key="1">
    <source>
        <dbReference type="ARBA" id="ARBA00000303"/>
    </source>
</evidence>
<evidence type="ECO:0000256" key="6">
    <source>
        <dbReference type="ARBA" id="ARBA00022670"/>
    </source>
</evidence>
<evidence type="ECO:0000256" key="14">
    <source>
        <dbReference type="ARBA" id="ARBA00030992"/>
    </source>
</evidence>
<dbReference type="GeneTree" id="ENSGT01050000244924"/>
<feature type="signal peptide" evidence="17">
    <location>
        <begin position="1"/>
        <end position="22"/>
    </location>
</feature>
<evidence type="ECO:0000256" key="4">
    <source>
        <dbReference type="ARBA" id="ARBA00018673"/>
    </source>
</evidence>
<evidence type="ECO:0000256" key="10">
    <source>
        <dbReference type="ARBA" id="ARBA00023145"/>
    </source>
</evidence>
<dbReference type="PROSITE" id="PS51257">
    <property type="entry name" value="PROKAR_LIPOPROTEIN"/>
    <property type="match status" value="1"/>
</dbReference>
<dbReference type="Bgee" id="ENSOANG00000009191">
    <property type="expression patterns" value="Expressed in ovary and 7 other cell types or tissues"/>
</dbReference>
<feature type="domain" description="Peptidase S1" evidence="18">
    <location>
        <begin position="28"/>
        <end position="235"/>
    </location>
</feature>
<dbReference type="GO" id="GO:0004252">
    <property type="term" value="F:serine-type endopeptidase activity"/>
    <property type="evidence" value="ECO:0007669"/>
    <property type="project" value="UniProtKB-EC"/>
</dbReference>
<dbReference type="FunFam" id="2.40.10.10:FF:000005">
    <property type="entry name" value="Serine protease 37"/>
    <property type="match status" value="1"/>
</dbReference>
<dbReference type="InterPro" id="IPR043504">
    <property type="entry name" value="Peptidase_S1_PA_chymotrypsin"/>
</dbReference>
<keyword evidence="5" id="KW-0964">Secreted</keyword>
<keyword evidence="10" id="KW-0865">Zymogen</keyword>
<gene>
    <name evidence="19" type="primary">PTBP1</name>
</gene>
<dbReference type="GO" id="GO:0006508">
    <property type="term" value="P:proteolysis"/>
    <property type="evidence" value="ECO:0007669"/>
    <property type="project" value="UniProtKB-KW"/>
</dbReference>
<dbReference type="AlphaFoldDB" id="F6W0D1"/>
<evidence type="ECO:0000256" key="17">
    <source>
        <dbReference type="SAM" id="SignalP"/>
    </source>
</evidence>
<evidence type="ECO:0000256" key="3">
    <source>
        <dbReference type="ARBA" id="ARBA00011933"/>
    </source>
</evidence>
<dbReference type="InterPro" id="IPR009003">
    <property type="entry name" value="Peptidase_S1_PA"/>
</dbReference>
<comment type="subcellular location">
    <subcellularLocation>
        <location evidence="2">Secreted</location>
    </subcellularLocation>
</comment>
<dbReference type="PROSITE" id="PS00135">
    <property type="entry name" value="TRYPSIN_SER"/>
    <property type="match status" value="1"/>
</dbReference>
<dbReference type="Gene3D" id="2.40.10.10">
    <property type="entry name" value="Trypsin-like serine proteases"/>
    <property type="match status" value="3"/>
</dbReference>
<feature type="chain" id="PRO_5028440340" description="Complement factor D" evidence="17">
    <location>
        <begin position="23"/>
        <end position="238"/>
    </location>
</feature>
<evidence type="ECO:0000259" key="18">
    <source>
        <dbReference type="PROSITE" id="PS50240"/>
    </source>
</evidence>
<name>F6W0D1_ORNAN</name>
<dbReference type="HOGENOM" id="CLU_006842_1_0_1"/>
<evidence type="ECO:0000313" key="20">
    <source>
        <dbReference type="Proteomes" id="UP000002279"/>
    </source>
</evidence>
<evidence type="ECO:0000256" key="15">
    <source>
        <dbReference type="ARBA" id="ARBA00093301"/>
    </source>
</evidence>
<evidence type="ECO:0000256" key="7">
    <source>
        <dbReference type="ARBA" id="ARBA00022729"/>
    </source>
</evidence>
<dbReference type="InterPro" id="IPR001314">
    <property type="entry name" value="Peptidase_S1A"/>
</dbReference>
<evidence type="ECO:0000313" key="19">
    <source>
        <dbReference type="Ensembl" id="ENSOANP00000023865.3"/>
    </source>
</evidence>
<organism evidence="19 20">
    <name type="scientific">Ornithorhynchus anatinus</name>
    <name type="common">Duckbill platypus</name>
    <dbReference type="NCBI Taxonomy" id="9258"/>
    <lineage>
        <taxon>Eukaryota</taxon>
        <taxon>Metazoa</taxon>
        <taxon>Chordata</taxon>
        <taxon>Craniata</taxon>
        <taxon>Vertebrata</taxon>
        <taxon>Euteleostomi</taxon>
        <taxon>Mammalia</taxon>
        <taxon>Monotremata</taxon>
        <taxon>Ornithorhynchidae</taxon>
        <taxon>Ornithorhynchus</taxon>
    </lineage>
</organism>
<keyword evidence="9 16" id="KW-0720">Serine protease</keyword>
<dbReference type="PANTHER" id="PTHR24271:SF54">
    <property type="entry name" value="COMPLEMENT FACTOR D"/>
    <property type="match status" value="1"/>
</dbReference>
<dbReference type="InterPro" id="IPR018114">
    <property type="entry name" value="TRYPSIN_HIS"/>
</dbReference>
<evidence type="ECO:0000256" key="11">
    <source>
        <dbReference type="ARBA" id="ARBA00023157"/>
    </source>
</evidence>
<evidence type="ECO:0000256" key="13">
    <source>
        <dbReference type="ARBA" id="ARBA00030720"/>
    </source>
</evidence>
<dbReference type="CDD" id="cd00190">
    <property type="entry name" value="Tryp_SPc"/>
    <property type="match status" value="1"/>
</dbReference>
<dbReference type="PROSITE" id="PS00134">
    <property type="entry name" value="TRYPSIN_HIS"/>
    <property type="match status" value="1"/>
</dbReference>
<evidence type="ECO:0000256" key="16">
    <source>
        <dbReference type="RuleBase" id="RU363034"/>
    </source>
</evidence>
<evidence type="ECO:0000256" key="5">
    <source>
        <dbReference type="ARBA" id="ARBA00022525"/>
    </source>
</evidence>
<dbReference type="MEROPS" id="S01.191"/>
<comment type="catalytic activity">
    <reaction evidence="1">
        <text>Selective cleavage of Arg-|-Lys bond in complement factor B when in complex with complement subcomponent C3b or with cobra venom factor.</text>
        <dbReference type="EC" id="3.4.21.46"/>
    </reaction>
</comment>
<evidence type="ECO:0000256" key="2">
    <source>
        <dbReference type="ARBA" id="ARBA00004613"/>
    </source>
</evidence>
<sequence>MESHGFRWSWFLLVLSIAACGAHPRGRILGGWEATPNLLPYMASLQQAGKHVCGGFLISDQWVLSAAHCAEEMKDGELQVLLGAHSLSQPESSKHLYVVQAVIPHPDSHPDNNDHDLLLLKLAQKVTLSERVAGWGFTNNLGKKPDKLQQVNLPIMPRAICNLRQHYDNEITEKMMCTESRKKDTCKGDSGGPLVCNGVAEAVVTSGSRVCGNWKKPGIYTRIASYVSWIDDVMARGG</sequence>
<dbReference type="Pfam" id="PF00089">
    <property type="entry name" value="Trypsin"/>
    <property type="match status" value="1"/>
</dbReference>
<evidence type="ECO:0000256" key="9">
    <source>
        <dbReference type="ARBA" id="ARBA00022825"/>
    </source>
</evidence>
<dbReference type="STRING" id="9258.ENSOANP00000023865"/>
<keyword evidence="7 17" id="KW-0732">Signal</keyword>
<keyword evidence="8 16" id="KW-0378">Hydrolase</keyword>
<dbReference type="GO" id="GO:0005576">
    <property type="term" value="C:extracellular region"/>
    <property type="evidence" value="ECO:0007669"/>
    <property type="project" value="UniProtKB-SubCell"/>
</dbReference>
<reference evidence="19 20" key="1">
    <citation type="journal article" date="2008" name="Nature">
        <title>Genome analysis of the platypus reveals unique signatures of evolution.</title>
        <authorList>
            <person name="Warren W.C."/>
            <person name="Hillier L.W."/>
            <person name="Marshall Graves J.A."/>
            <person name="Birney E."/>
            <person name="Ponting C.P."/>
            <person name="Grutzner F."/>
            <person name="Belov K."/>
            <person name="Miller W."/>
            <person name="Clarke L."/>
            <person name="Chinwalla A.T."/>
            <person name="Yang S.P."/>
            <person name="Heger A."/>
            <person name="Locke D.P."/>
            <person name="Miethke P."/>
            <person name="Waters P.D."/>
            <person name="Veyrunes F."/>
            <person name="Fulton L."/>
            <person name="Fulton B."/>
            <person name="Graves T."/>
            <person name="Wallis J."/>
            <person name="Puente X.S."/>
            <person name="Lopez-Otin C."/>
            <person name="Ordonez G.R."/>
            <person name="Eichler E.E."/>
            <person name="Chen L."/>
            <person name="Cheng Z."/>
            <person name="Deakin J.E."/>
            <person name="Alsop A."/>
            <person name="Thompson K."/>
            <person name="Kirby P."/>
            <person name="Papenfuss A.T."/>
            <person name="Wakefield M.J."/>
            <person name="Olender T."/>
            <person name="Lancet D."/>
            <person name="Huttley G.A."/>
            <person name="Smit A.F."/>
            <person name="Pask A."/>
            <person name="Temple-Smith P."/>
            <person name="Batzer M.A."/>
            <person name="Walker J.A."/>
            <person name="Konkel M.K."/>
            <person name="Harris R.S."/>
            <person name="Whittington C.M."/>
            <person name="Wong E.S."/>
            <person name="Gemmell N.J."/>
            <person name="Buschiazzo E."/>
            <person name="Vargas Jentzsch I.M."/>
            <person name="Merkel A."/>
            <person name="Schmitz J."/>
            <person name="Zemann A."/>
            <person name="Churakov G."/>
            <person name="Kriegs J.O."/>
            <person name="Brosius J."/>
            <person name="Murchison E.P."/>
            <person name="Sachidanandam R."/>
            <person name="Smith C."/>
            <person name="Hannon G.J."/>
            <person name="Tsend-Ayush E."/>
            <person name="McMillan D."/>
            <person name="Attenborough R."/>
            <person name="Rens W."/>
            <person name="Ferguson-Smith M."/>
            <person name="Lefevre C.M."/>
            <person name="Sharp J.A."/>
            <person name="Nicholas K.R."/>
            <person name="Ray D.A."/>
            <person name="Kube M."/>
            <person name="Reinhardt R."/>
            <person name="Pringle T.H."/>
            <person name="Taylor J."/>
            <person name="Jones R.C."/>
            <person name="Nixon B."/>
            <person name="Dacheux J.L."/>
            <person name="Niwa H."/>
            <person name="Sekita Y."/>
            <person name="Huang X."/>
            <person name="Stark A."/>
            <person name="Kheradpour P."/>
            <person name="Kellis M."/>
            <person name="Flicek P."/>
            <person name="Chen Y."/>
            <person name="Webber C."/>
            <person name="Hardison R."/>
            <person name="Nelson J."/>
            <person name="Hallsworth-Pepin K."/>
            <person name="Delehaunty K."/>
            <person name="Markovic C."/>
            <person name="Minx P."/>
            <person name="Feng Y."/>
            <person name="Kremitzki C."/>
            <person name="Mitreva M."/>
            <person name="Glasscock J."/>
            <person name="Wylie T."/>
            <person name="Wohldmann P."/>
            <person name="Thiru P."/>
            <person name="Nhan M.N."/>
            <person name="Pohl C.S."/>
            <person name="Smith S.M."/>
            <person name="Hou S."/>
            <person name="Nefedov M."/>
            <person name="de Jong P.J."/>
            <person name="Renfree M.B."/>
            <person name="Mardis E.R."/>
            <person name="Wilson R.K."/>
        </authorList>
    </citation>
    <scope>NUCLEOTIDE SEQUENCE [LARGE SCALE GENOMIC DNA]</scope>
    <source>
        <strain evidence="19 20">Glennie</strain>
    </source>
</reference>
<keyword evidence="20" id="KW-1185">Reference proteome</keyword>
<evidence type="ECO:0000256" key="12">
    <source>
        <dbReference type="ARBA" id="ARBA00029950"/>
    </source>
</evidence>
<keyword evidence="11" id="KW-1015">Disulfide bond</keyword>
<keyword evidence="6 16" id="KW-0645">Protease</keyword>
<dbReference type="EC" id="3.4.21.46" evidence="3"/>
<dbReference type="Proteomes" id="UP000002279">
    <property type="component" value="Chromosome X1"/>
</dbReference>
<comment type="function">
    <text evidence="15">Serine protease that initiates the alternative pathway of the complement system, a cascade of proteins that leads to phagocytosis and breakdown of pathogens and signaling that strengthens the adaptive immune system. In contrast to other complement pathways (classical, lectin and GZMK) that are directly activated by pathogens or antigen-antibody complexes, the alternative complement pathway is initiated by the spontaneous hydrolysis of complement C3. The alternative complement pathway acts as an amplification loop that enhances complement activation by mediating the formation of C3 and C5 convertases. Activated CFD cleaves factor B (CFB) when the latter is complexed with complement C3b, activating the C3 convertase of the alternative pathway.</text>
</comment>
<proteinExistence type="predicted"/>
<dbReference type="SUPFAM" id="SSF50494">
    <property type="entry name" value="Trypsin-like serine proteases"/>
    <property type="match status" value="1"/>
</dbReference>
<dbReference type="SMART" id="SM00020">
    <property type="entry name" value="Tryp_SPc"/>
    <property type="match status" value="1"/>
</dbReference>
<dbReference type="PROSITE" id="PS50240">
    <property type="entry name" value="TRYPSIN_DOM"/>
    <property type="match status" value="1"/>
</dbReference>
<protein>
    <recommendedName>
        <fullName evidence="4">Complement factor D</fullName>
        <ecNumber evidence="3">3.4.21.46</ecNumber>
    </recommendedName>
    <alternativeName>
        <fullName evidence="13">Adipsin</fullName>
    </alternativeName>
    <alternativeName>
        <fullName evidence="14">C3 convertase activator</fullName>
    </alternativeName>
    <alternativeName>
        <fullName evidence="12">Properdin factor D</fullName>
    </alternativeName>
</protein>
<dbReference type="PANTHER" id="PTHR24271">
    <property type="entry name" value="KALLIKREIN-RELATED"/>
    <property type="match status" value="1"/>
</dbReference>
<evidence type="ECO:0000256" key="8">
    <source>
        <dbReference type="ARBA" id="ARBA00022801"/>
    </source>
</evidence>